<dbReference type="GO" id="GO:0003677">
    <property type="term" value="F:DNA binding"/>
    <property type="evidence" value="ECO:0007669"/>
    <property type="project" value="UniProtKB-KW"/>
</dbReference>
<feature type="domain" description="HTH lysR-type" evidence="5">
    <location>
        <begin position="12"/>
        <end position="69"/>
    </location>
</feature>
<dbReference type="InterPro" id="IPR000847">
    <property type="entry name" value="LysR_HTH_N"/>
</dbReference>
<dbReference type="InterPro" id="IPR036388">
    <property type="entry name" value="WH-like_DNA-bd_sf"/>
</dbReference>
<dbReference type="AlphaFoldDB" id="A0A3N7HM69"/>
<evidence type="ECO:0000256" key="1">
    <source>
        <dbReference type="ARBA" id="ARBA00009437"/>
    </source>
</evidence>
<evidence type="ECO:0000313" key="7">
    <source>
        <dbReference type="Proteomes" id="UP000267464"/>
    </source>
</evidence>
<dbReference type="GO" id="GO:0003700">
    <property type="term" value="F:DNA-binding transcription factor activity"/>
    <property type="evidence" value="ECO:0007669"/>
    <property type="project" value="InterPro"/>
</dbReference>
<evidence type="ECO:0000256" key="4">
    <source>
        <dbReference type="ARBA" id="ARBA00023163"/>
    </source>
</evidence>
<keyword evidence="3" id="KW-0238">DNA-binding</keyword>
<keyword evidence="4" id="KW-0804">Transcription</keyword>
<gene>
    <name evidence="6" type="ORF">DZC73_18850</name>
</gene>
<comment type="caution">
    <text evidence="6">The sequence shown here is derived from an EMBL/GenBank/DDBJ whole genome shotgun (WGS) entry which is preliminary data.</text>
</comment>
<dbReference type="Gene3D" id="3.40.190.10">
    <property type="entry name" value="Periplasmic binding protein-like II"/>
    <property type="match status" value="2"/>
</dbReference>
<dbReference type="Gene3D" id="1.10.10.10">
    <property type="entry name" value="Winged helix-like DNA-binding domain superfamily/Winged helix DNA-binding domain"/>
    <property type="match status" value="1"/>
</dbReference>
<dbReference type="Pfam" id="PF03466">
    <property type="entry name" value="LysR_substrate"/>
    <property type="match status" value="1"/>
</dbReference>
<name>A0A3N7HM69_9BURK</name>
<reference evidence="6 7" key="1">
    <citation type="submission" date="2018-08" db="EMBL/GenBank/DDBJ databases">
        <authorList>
            <person name="Khan S.A."/>
            <person name="Jeon C.O."/>
            <person name="Chun B.H."/>
            <person name="Jeong S.E."/>
        </authorList>
    </citation>
    <scope>NUCLEOTIDE SEQUENCE [LARGE SCALE GENOMIC DNA]</scope>
    <source>
        <strain evidence="6 7">S-16</strain>
    </source>
</reference>
<dbReference type="PANTHER" id="PTHR30118">
    <property type="entry name" value="HTH-TYPE TRANSCRIPTIONAL REGULATOR LEUO-RELATED"/>
    <property type="match status" value="1"/>
</dbReference>
<organism evidence="6 7">
    <name type="scientific">Piscinibacter terrae</name>
    <dbReference type="NCBI Taxonomy" id="2496871"/>
    <lineage>
        <taxon>Bacteria</taxon>
        <taxon>Pseudomonadati</taxon>
        <taxon>Pseudomonadota</taxon>
        <taxon>Betaproteobacteria</taxon>
        <taxon>Burkholderiales</taxon>
        <taxon>Sphaerotilaceae</taxon>
        <taxon>Piscinibacter</taxon>
    </lineage>
</organism>
<sequence>MQTIDERDFRKLDLNLLVVFIALLRERNVTRAAQRLFVGQPALSASLKRLREAFGDPLFVRTSHGMTPTPRALALGAAITPFLAGVRDALKHSATFDAAGSDRVFHVGLSDSLEIALMPALMQRLGKAAPGVRLVAHASDRRTSGAQLDAGEIELAIGVIHDVAPWQRLQPLFDWSFVCLFDARALGVRARRITLGQYLKHPHVITSFSAGLSGIVDEELQRLGHERHVVYSSPHFATSPYLVRTLPAITTVPEYIAASWRDTHGLTLSPLPFELPSYSVSLAWASAHDADPGLQWLRGQIEALFAARRWT</sequence>
<dbReference type="PROSITE" id="PS50931">
    <property type="entry name" value="HTH_LYSR"/>
    <property type="match status" value="1"/>
</dbReference>
<evidence type="ECO:0000313" key="6">
    <source>
        <dbReference type="EMBL" id="RQP23174.1"/>
    </source>
</evidence>
<dbReference type="RefSeq" id="WP_124541920.1">
    <property type="nucleotide sequence ID" value="NZ_QUSW01000005.1"/>
</dbReference>
<dbReference type="CDD" id="cd08464">
    <property type="entry name" value="PBP2_DntR_like_2"/>
    <property type="match status" value="1"/>
</dbReference>
<keyword evidence="7" id="KW-1185">Reference proteome</keyword>
<dbReference type="PRINTS" id="PR00039">
    <property type="entry name" value="HTHLYSR"/>
</dbReference>
<comment type="similarity">
    <text evidence="1">Belongs to the LysR transcriptional regulatory family.</text>
</comment>
<dbReference type="SUPFAM" id="SSF53850">
    <property type="entry name" value="Periplasmic binding protein-like II"/>
    <property type="match status" value="1"/>
</dbReference>
<dbReference type="OrthoDB" id="8523210at2"/>
<accession>A0A3N7HM69</accession>
<dbReference type="InterPro" id="IPR036390">
    <property type="entry name" value="WH_DNA-bd_sf"/>
</dbReference>
<dbReference type="InterPro" id="IPR050389">
    <property type="entry name" value="LysR-type_TF"/>
</dbReference>
<evidence type="ECO:0000256" key="2">
    <source>
        <dbReference type="ARBA" id="ARBA00023015"/>
    </source>
</evidence>
<keyword evidence="2" id="KW-0805">Transcription regulation</keyword>
<reference evidence="6 7" key="2">
    <citation type="submission" date="2018-12" db="EMBL/GenBank/DDBJ databases">
        <title>Rhizobacter gummiphilus sp. nov., a rubber-degrading bacterium isolated from the soil of a botanical garden in Japan.</title>
        <authorList>
            <person name="Shunsuke S.S."/>
        </authorList>
    </citation>
    <scope>NUCLEOTIDE SEQUENCE [LARGE SCALE GENOMIC DNA]</scope>
    <source>
        <strain evidence="6 7">S-16</strain>
    </source>
</reference>
<protein>
    <submittedName>
        <fullName evidence="6">LysR family transcriptional regulator</fullName>
    </submittedName>
</protein>
<dbReference type="EMBL" id="QUSW01000005">
    <property type="protein sequence ID" value="RQP23174.1"/>
    <property type="molecule type" value="Genomic_DNA"/>
</dbReference>
<dbReference type="Pfam" id="PF00126">
    <property type="entry name" value="HTH_1"/>
    <property type="match status" value="1"/>
</dbReference>
<evidence type="ECO:0000259" key="5">
    <source>
        <dbReference type="PROSITE" id="PS50931"/>
    </source>
</evidence>
<dbReference type="PANTHER" id="PTHR30118:SF15">
    <property type="entry name" value="TRANSCRIPTIONAL REGULATORY PROTEIN"/>
    <property type="match status" value="1"/>
</dbReference>
<proteinExistence type="inferred from homology"/>
<dbReference type="InterPro" id="IPR005119">
    <property type="entry name" value="LysR_subst-bd"/>
</dbReference>
<dbReference type="Proteomes" id="UP000267464">
    <property type="component" value="Unassembled WGS sequence"/>
</dbReference>
<dbReference type="SUPFAM" id="SSF46785">
    <property type="entry name" value="Winged helix' DNA-binding domain"/>
    <property type="match status" value="1"/>
</dbReference>
<evidence type="ECO:0000256" key="3">
    <source>
        <dbReference type="ARBA" id="ARBA00023125"/>
    </source>
</evidence>